<reference evidence="2 3" key="1">
    <citation type="submission" date="2022-03" db="EMBL/GenBank/DDBJ databases">
        <authorList>
            <person name="Macdonald S."/>
            <person name="Ahmed S."/>
            <person name="Newling K."/>
        </authorList>
    </citation>
    <scope>NUCLEOTIDE SEQUENCE [LARGE SCALE GENOMIC DNA]</scope>
</reference>
<evidence type="ECO:0000313" key="3">
    <source>
        <dbReference type="Proteomes" id="UP001642260"/>
    </source>
</evidence>
<dbReference type="Proteomes" id="UP001642260">
    <property type="component" value="Unassembled WGS sequence"/>
</dbReference>
<dbReference type="EMBL" id="CAKOAT010073710">
    <property type="protein sequence ID" value="CAH8311686.1"/>
    <property type="molecule type" value="Genomic_DNA"/>
</dbReference>
<feature type="non-terminal residue" evidence="2">
    <location>
        <position position="85"/>
    </location>
</feature>
<evidence type="ECO:0000313" key="2">
    <source>
        <dbReference type="EMBL" id="CAH8311686.1"/>
    </source>
</evidence>
<sequence length="85" mass="9607">MNLLTVSRRCGLLFYLTQSNIQTPPISFPSSSISQGSKSKRKRTLNDTKEDHQHSQTFSTQYNNLKPLKRGIESVLSDVTNVIHS</sequence>
<comment type="caution">
    <text evidence="2">The sequence shown here is derived from an EMBL/GenBank/DDBJ whole genome shotgun (WGS) entry which is preliminary data.</text>
</comment>
<gene>
    <name evidence="2" type="ORF">ERUC_LOCUS6022</name>
</gene>
<protein>
    <submittedName>
        <fullName evidence="2">Uncharacterized protein</fullName>
    </submittedName>
</protein>
<accession>A0ABC8JAG5</accession>
<feature type="compositionally biased region" description="Low complexity" evidence="1">
    <location>
        <begin position="22"/>
        <end position="37"/>
    </location>
</feature>
<feature type="region of interest" description="Disordered" evidence="1">
    <location>
        <begin position="22"/>
        <end position="58"/>
    </location>
</feature>
<name>A0ABC8JAG5_ERUVS</name>
<proteinExistence type="predicted"/>
<dbReference type="AlphaFoldDB" id="A0ABC8JAG5"/>
<feature type="compositionally biased region" description="Basic and acidic residues" evidence="1">
    <location>
        <begin position="44"/>
        <end position="54"/>
    </location>
</feature>
<organism evidence="2 3">
    <name type="scientific">Eruca vesicaria subsp. sativa</name>
    <name type="common">Garden rocket</name>
    <name type="synonym">Eruca sativa</name>
    <dbReference type="NCBI Taxonomy" id="29727"/>
    <lineage>
        <taxon>Eukaryota</taxon>
        <taxon>Viridiplantae</taxon>
        <taxon>Streptophyta</taxon>
        <taxon>Embryophyta</taxon>
        <taxon>Tracheophyta</taxon>
        <taxon>Spermatophyta</taxon>
        <taxon>Magnoliopsida</taxon>
        <taxon>eudicotyledons</taxon>
        <taxon>Gunneridae</taxon>
        <taxon>Pentapetalae</taxon>
        <taxon>rosids</taxon>
        <taxon>malvids</taxon>
        <taxon>Brassicales</taxon>
        <taxon>Brassicaceae</taxon>
        <taxon>Brassiceae</taxon>
        <taxon>Eruca</taxon>
    </lineage>
</organism>
<keyword evidence="3" id="KW-1185">Reference proteome</keyword>
<evidence type="ECO:0000256" key="1">
    <source>
        <dbReference type="SAM" id="MobiDB-lite"/>
    </source>
</evidence>